<gene>
    <name evidence="2" type="ORF">A11Q_1067</name>
</gene>
<dbReference type="PANTHER" id="PTHR32063:SF0">
    <property type="entry name" value="SWARMING MOTILITY PROTEIN SWRC"/>
    <property type="match status" value="1"/>
</dbReference>
<dbReference type="InterPro" id="IPR027463">
    <property type="entry name" value="AcrB_DN_DC_subdom"/>
</dbReference>
<dbReference type="Gene3D" id="3.30.70.1430">
    <property type="entry name" value="Multidrug efflux transporter AcrB pore domain"/>
    <property type="match status" value="2"/>
</dbReference>
<evidence type="ECO:0000256" key="1">
    <source>
        <dbReference type="SAM" id="Phobius"/>
    </source>
</evidence>
<organism evidence="2 3">
    <name type="scientific">Pseudobdellovibrio exovorus JSS</name>
    <dbReference type="NCBI Taxonomy" id="1184267"/>
    <lineage>
        <taxon>Bacteria</taxon>
        <taxon>Pseudomonadati</taxon>
        <taxon>Bdellovibrionota</taxon>
        <taxon>Bdellovibrionia</taxon>
        <taxon>Bdellovibrionales</taxon>
        <taxon>Pseudobdellovibrionaceae</taxon>
        <taxon>Pseudobdellovibrio</taxon>
    </lineage>
</organism>
<sequence length="757" mass="83501">MNLAEISIKRPIFITCVVILMMILGVISYKKMPVDQFPDVTFPIVFAEILYPGASPVDVERQVSKIVEDELSSLPGLETVSSYNYDSVAIIIVKFRLGVDIKESEQQVRNRIQNVRNKLPKDIEEPLIRRFDPADQPIVSIAVNSNLDPASLYDVAYEQVKPMLERVQDVGLVRLVGGQKKEIQVIVDKNKLQDHRLSMNQVSKKIEDTSRDIPIGKFEGQSDETILRAVGEFSELSQIEDVAVNFFGSDRPIKISDIATVREGLEKPKRFSSINGENALFLQVFKQSGANTVAVADRLKQQVGNVNAMLKDRGIDAQVILVRDASVPIRLNVLDVQESIFIGIILCVVVVFFFLGSARSTFITGLALPNSLLGGFIIMYAMGFSINIMTLIALSLAVGLLIDDAIVVRENIFRHLEMGKKPMDAALDGTKEVALAVIATTMVVMAVFGPIAFVPGIVGQFFKQFGLTVVFTMMISLFDAFTVAPMLSAYMATGNEHHRGQGFIDRMLSAFDRFQTWLEDIYESVLKWTIRYRKTVLISAVVIFLGSMFLGKFISKTFLPASDLGEFSVTVEKPAGTSLEGTLRFTRKVESLLKAMPEVSLVTVTVGSNSYESNKADLFIQLVPAKERKGLSTTKIKSIVREKLEPLKSEAIIAVTDVDISGGGQKPLNLYVVGDNLEELATFALALQKRMAQIPGLVDVDTNFRSGNPEYHVVFDRDKSEALGVSTVAAGAELRNRTEGAVPAIYRKDGIDYAISV</sequence>
<feature type="transmembrane region" description="Helical" evidence="1">
    <location>
        <begin position="12"/>
        <end position="29"/>
    </location>
</feature>
<dbReference type="Gene3D" id="3.30.2090.10">
    <property type="entry name" value="Multidrug efflux transporter AcrB TolC docking domain, DN and DC subdomains"/>
    <property type="match status" value="2"/>
</dbReference>
<dbReference type="EMBL" id="CP003537">
    <property type="protein sequence ID" value="AGH95283.1"/>
    <property type="molecule type" value="Genomic_DNA"/>
</dbReference>
<dbReference type="HOGENOM" id="CLU_002755_1_2_7"/>
<feature type="transmembrane region" description="Helical" evidence="1">
    <location>
        <begin position="536"/>
        <end position="554"/>
    </location>
</feature>
<dbReference type="Pfam" id="PF00873">
    <property type="entry name" value="ACR_tran"/>
    <property type="match status" value="1"/>
</dbReference>
<dbReference type="SUPFAM" id="SSF82693">
    <property type="entry name" value="Multidrug efflux transporter AcrB pore domain, PN1, PN2, PC1 and PC2 subdomains"/>
    <property type="match status" value="3"/>
</dbReference>
<evidence type="ECO:0000313" key="3">
    <source>
        <dbReference type="Proteomes" id="UP000012040"/>
    </source>
</evidence>
<dbReference type="GO" id="GO:0042910">
    <property type="term" value="F:xenobiotic transmembrane transporter activity"/>
    <property type="evidence" value="ECO:0007669"/>
    <property type="project" value="TreeGrafter"/>
</dbReference>
<keyword evidence="1" id="KW-0812">Transmembrane</keyword>
<dbReference type="SUPFAM" id="SSF82866">
    <property type="entry name" value="Multidrug efflux transporter AcrB transmembrane domain"/>
    <property type="match status" value="1"/>
</dbReference>
<dbReference type="KEGG" id="bex:A11Q_1067"/>
<dbReference type="InterPro" id="IPR001036">
    <property type="entry name" value="Acrflvin-R"/>
</dbReference>
<dbReference type="AlphaFoldDB" id="M4V7T3"/>
<dbReference type="PATRIC" id="fig|1184267.3.peg.1080"/>
<dbReference type="PRINTS" id="PR00702">
    <property type="entry name" value="ACRIFLAVINRP"/>
</dbReference>
<keyword evidence="3" id="KW-1185">Reference proteome</keyword>
<dbReference type="GO" id="GO:0005886">
    <property type="term" value="C:plasma membrane"/>
    <property type="evidence" value="ECO:0007669"/>
    <property type="project" value="TreeGrafter"/>
</dbReference>
<proteinExistence type="predicted"/>
<reference evidence="2 3" key="1">
    <citation type="journal article" date="2013" name="ISME J.">
        <title>By their genes ye shall know them: genomic signatures of predatory bacteria.</title>
        <authorList>
            <person name="Pasternak Z."/>
            <person name="Pietrokovski S."/>
            <person name="Rotem O."/>
            <person name="Gophna U."/>
            <person name="Lurie-Weinberger M.N."/>
            <person name="Jurkevitch E."/>
        </authorList>
    </citation>
    <scope>NUCLEOTIDE SEQUENCE [LARGE SCALE GENOMIC DNA]</scope>
    <source>
        <strain evidence="2 3">JSS</strain>
    </source>
</reference>
<accession>M4V7T3</accession>
<name>M4V7T3_9BACT</name>
<dbReference type="Gene3D" id="1.20.1640.10">
    <property type="entry name" value="Multidrug efflux transporter AcrB transmembrane domain"/>
    <property type="match status" value="2"/>
</dbReference>
<feature type="transmembrane region" description="Helical" evidence="1">
    <location>
        <begin position="339"/>
        <end position="355"/>
    </location>
</feature>
<feature type="transmembrane region" description="Helical" evidence="1">
    <location>
        <begin position="388"/>
        <end position="412"/>
    </location>
</feature>
<dbReference type="Gene3D" id="3.30.70.1320">
    <property type="entry name" value="Multidrug efflux transporter AcrB pore domain like"/>
    <property type="match status" value="1"/>
</dbReference>
<evidence type="ECO:0000313" key="2">
    <source>
        <dbReference type="EMBL" id="AGH95283.1"/>
    </source>
</evidence>
<protein>
    <submittedName>
        <fullName evidence="2">NolG efflux transporter</fullName>
    </submittedName>
</protein>
<dbReference type="Proteomes" id="UP000012040">
    <property type="component" value="Chromosome"/>
</dbReference>
<dbReference type="Gene3D" id="3.30.70.1440">
    <property type="entry name" value="Multidrug efflux transporter AcrB pore domain"/>
    <property type="match status" value="1"/>
</dbReference>
<keyword evidence="1" id="KW-0472">Membrane</keyword>
<dbReference type="eggNOG" id="COG0841">
    <property type="taxonomic scope" value="Bacteria"/>
</dbReference>
<dbReference type="STRING" id="1184267.A11Q_1067"/>
<feature type="transmembrane region" description="Helical" evidence="1">
    <location>
        <begin position="465"/>
        <end position="490"/>
    </location>
</feature>
<dbReference type="PANTHER" id="PTHR32063">
    <property type="match status" value="1"/>
</dbReference>
<feature type="transmembrane region" description="Helical" evidence="1">
    <location>
        <begin position="433"/>
        <end position="453"/>
    </location>
</feature>
<dbReference type="SUPFAM" id="SSF82714">
    <property type="entry name" value="Multidrug efflux transporter AcrB TolC docking domain, DN and DC subdomains"/>
    <property type="match status" value="1"/>
</dbReference>
<keyword evidence="1" id="KW-1133">Transmembrane helix</keyword>